<proteinExistence type="inferred from homology"/>
<accession>A0AAD2FV37</accession>
<evidence type="ECO:0000313" key="2">
    <source>
        <dbReference type="EMBL" id="CAJ1953967.1"/>
    </source>
</evidence>
<dbReference type="InterPro" id="IPR043127">
    <property type="entry name" value="Sec-1-like_dom3a"/>
</dbReference>
<name>A0AAD2FV37_9STRA</name>
<dbReference type="Proteomes" id="UP001295423">
    <property type="component" value="Unassembled WGS sequence"/>
</dbReference>
<dbReference type="InterPro" id="IPR036045">
    <property type="entry name" value="Sec1-like_sf"/>
</dbReference>
<evidence type="ECO:0000256" key="1">
    <source>
        <dbReference type="ARBA" id="ARBA00009884"/>
    </source>
</evidence>
<dbReference type="PANTHER" id="PTHR11679">
    <property type="entry name" value="VESICLE PROTEIN SORTING-ASSOCIATED"/>
    <property type="match status" value="1"/>
</dbReference>
<gene>
    <name evidence="2" type="ORF">CYCCA115_LOCUS14565</name>
</gene>
<evidence type="ECO:0000313" key="3">
    <source>
        <dbReference type="Proteomes" id="UP001295423"/>
    </source>
</evidence>
<dbReference type="GO" id="GO:0016192">
    <property type="term" value="P:vesicle-mediated transport"/>
    <property type="evidence" value="ECO:0007669"/>
    <property type="project" value="InterPro"/>
</dbReference>
<organism evidence="2 3">
    <name type="scientific">Cylindrotheca closterium</name>
    <dbReference type="NCBI Taxonomy" id="2856"/>
    <lineage>
        <taxon>Eukaryota</taxon>
        <taxon>Sar</taxon>
        <taxon>Stramenopiles</taxon>
        <taxon>Ochrophyta</taxon>
        <taxon>Bacillariophyta</taxon>
        <taxon>Bacillariophyceae</taxon>
        <taxon>Bacillariophycidae</taxon>
        <taxon>Bacillariales</taxon>
        <taxon>Bacillariaceae</taxon>
        <taxon>Cylindrotheca</taxon>
    </lineage>
</organism>
<dbReference type="Gene3D" id="1.25.40.850">
    <property type="match status" value="1"/>
</dbReference>
<dbReference type="Gene3D" id="3.90.830.10">
    <property type="entry name" value="Syntaxin Binding Protein 1, Chain A, domain 2"/>
    <property type="match status" value="1"/>
</dbReference>
<keyword evidence="3" id="KW-1185">Reference proteome</keyword>
<comment type="caution">
    <text evidence="2">The sequence shown here is derived from an EMBL/GenBank/DDBJ whole genome shotgun (WGS) entry which is preliminary data.</text>
</comment>
<dbReference type="Gene3D" id="3.40.50.1910">
    <property type="match status" value="1"/>
</dbReference>
<dbReference type="EMBL" id="CAKOGP040001847">
    <property type="protein sequence ID" value="CAJ1953967.1"/>
    <property type="molecule type" value="Genomic_DNA"/>
</dbReference>
<sequence>MATAPTVSEADVILPPPTALNPIPELSAALRLDNQEQLIELLQRNPTPAAPFGGADFRQLLIFGSSSLRTLLLRQVLNDPHKRRSKEKQTKKNWDNVNTYQYPKSLQGSIAGTRLLEQTSLASSPSFSVATGLDGAAEVSFKDQEDDEFQHVDVLTYFVRPWDIGQTQAVTRKIHSWKKKVHHRIVYIPQPTALVMQILQDLGLAAAPNVSIASLQLDLFPIETDVYSLEYELAVKDDLVEKTPSTMITTCARALLKLQDITGKIPRIQSIGTTSEKVLDRFLNQSVDEYLSSPERDQDEEASTPLPNSHIAMLFIDRKIDMVTPMLTPLTYEGLLDEVVGIETGFIQVDVNTINPEDDVEKEDKKKSTNPFGPVSKKAEVVSLGVHAGDSLYAEVRDQHVEKFGSFLQNQALALRESHANFTNKGTKKDLQEIHQFVKQIPVFTQNLRSLTNHIHLAELIKAESEQVSFREQWQTERSMIEGEVCSDIMEEWICSRYPPWKVLRMLCLQSLCTGGLKSNRYDAFRSLIVESYGYEFLMMLHELEKSGLIRRKENFFIDSNSSSFASLRKSLILINAEVDTVEPDDVSYVSSGYAPLTVRLVQSAVQGWSKKKDIVEQLPGRILDIQQCHPPLDMNSTLKTQNPPVTTDSLGSYAKAARTETSKPVLFVVFLGGVTFMEIAALRFLSKRPSFPFTIIVITTKIINGSTLLQSLG</sequence>
<dbReference type="InterPro" id="IPR001619">
    <property type="entry name" value="Sec1-like"/>
</dbReference>
<dbReference type="InterPro" id="IPR043155">
    <property type="entry name" value="VPS33_dom3b"/>
</dbReference>
<dbReference type="InterPro" id="IPR027482">
    <property type="entry name" value="Sec1-like_dom2"/>
</dbReference>
<protein>
    <submittedName>
        <fullName evidence="2">Uncharacterized protein</fullName>
    </submittedName>
</protein>
<comment type="similarity">
    <text evidence="1">Belongs to the STXBP/unc-18/SEC1 family.</text>
</comment>
<dbReference type="AlphaFoldDB" id="A0AAD2FV37"/>
<dbReference type="SUPFAM" id="SSF56815">
    <property type="entry name" value="Sec1/munc18-like (SM) proteins"/>
    <property type="match status" value="1"/>
</dbReference>
<dbReference type="Pfam" id="PF00995">
    <property type="entry name" value="Sec1"/>
    <property type="match status" value="1"/>
</dbReference>
<reference evidence="2" key="1">
    <citation type="submission" date="2023-08" db="EMBL/GenBank/DDBJ databases">
        <authorList>
            <person name="Audoor S."/>
            <person name="Bilcke G."/>
        </authorList>
    </citation>
    <scope>NUCLEOTIDE SEQUENCE</scope>
</reference>